<dbReference type="PANTHER" id="PTHR11104">
    <property type="entry name" value="AMINOGLYCOSIDE N3-ACETYLTRANSFERASE"/>
    <property type="match status" value="1"/>
</dbReference>
<comment type="caution">
    <text evidence="4">The sequence shown here is derived from an EMBL/GenBank/DDBJ whole genome shotgun (WGS) entry which is preliminary data.</text>
</comment>
<dbReference type="OrthoDB" id="9987540at2759"/>
<dbReference type="Proteomes" id="UP000324241">
    <property type="component" value="Unassembled WGS sequence"/>
</dbReference>
<dbReference type="RefSeq" id="XP_033420799.1">
    <property type="nucleotide sequence ID" value="XM_033566597.1"/>
</dbReference>
<dbReference type="GO" id="GO:0008080">
    <property type="term" value="F:N-acetyltransferase activity"/>
    <property type="evidence" value="ECO:0007669"/>
    <property type="project" value="InterPro"/>
</dbReference>
<evidence type="ECO:0000256" key="2">
    <source>
        <dbReference type="ARBA" id="ARBA00022679"/>
    </source>
</evidence>
<evidence type="ECO:0000256" key="3">
    <source>
        <dbReference type="ARBA" id="ARBA00023315"/>
    </source>
</evidence>
<proteinExistence type="inferred from homology"/>
<evidence type="ECO:0000313" key="5">
    <source>
        <dbReference type="Proteomes" id="UP000324241"/>
    </source>
</evidence>
<dbReference type="InterPro" id="IPR028345">
    <property type="entry name" value="Antibiotic_NAT-like"/>
</dbReference>
<dbReference type="GO" id="GO:0046677">
    <property type="term" value="P:response to antibiotic"/>
    <property type="evidence" value="ECO:0007669"/>
    <property type="project" value="InterPro"/>
</dbReference>
<evidence type="ECO:0000313" key="4">
    <source>
        <dbReference type="EMBL" id="KAA8641437.1"/>
    </source>
</evidence>
<keyword evidence="2" id="KW-0808">Transferase</keyword>
<dbReference type="EMBL" id="QUQM01000010">
    <property type="protein sequence ID" value="KAA8641437.1"/>
    <property type="molecule type" value="Genomic_DNA"/>
</dbReference>
<evidence type="ECO:0000256" key="1">
    <source>
        <dbReference type="ARBA" id="ARBA00006383"/>
    </source>
</evidence>
<keyword evidence="3" id="KW-0012">Acyltransferase</keyword>
<name>A0A5M9MEL9_9EURO</name>
<dbReference type="SUPFAM" id="SSF110710">
    <property type="entry name" value="TTHA0583/YokD-like"/>
    <property type="match status" value="1"/>
</dbReference>
<dbReference type="AlphaFoldDB" id="A0A5M9MEL9"/>
<accession>A0A5M9MEL9</accession>
<reference evidence="4 5" key="1">
    <citation type="submission" date="2019-08" db="EMBL/GenBank/DDBJ databases">
        <title>The genome sequence of a newly discovered highly antifungal drug resistant Aspergillus species, Aspergillus tanneri NIH 1004.</title>
        <authorList>
            <person name="Mounaud S."/>
            <person name="Singh I."/>
            <person name="Joardar V."/>
            <person name="Pakala S."/>
            <person name="Pakala S."/>
            <person name="Venepally P."/>
            <person name="Chung J.K."/>
            <person name="Losada L."/>
            <person name="Nierman W.C."/>
        </authorList>
    </citation>
    <scope>NUCLEOTIDE SEQUENCE [LARGE SCALE GENOMIC DNA]</scope>
    <source>
        <strain evidence="4 5">NIH1004</strain>
    </source>
</reference>
<dbReference type="InterPro" id="IPR003679">
    <property type="entry name" value="Amioglycoside_AcTrfase"/>
</dbReference>
<dbReference type="PANTHER" id="PTHR11104:SF0">
    <property type="entry name" value="SPBETA PROPHAGE-DERIVED AMINOGLYCOSIDE N(3')-ACETYLTRANSFERASE-LIKE PROTEIN YOKD"/>
    <property type="match status" value="1"/>
</dbReference>
<gene>
    <name evidence="4" type="ORF">ATNIH1004_001902</name>
</gene>
<organism evidence="4 5">
    <name type="scientific">Aspergillus tanneri</name>
    <dbReference type="NCBI Taxonomy" id="1220188"/>
    <lineage>
        <taxon>Eukaryota</taxon>
        <taxon>Fungi</taxon>
        <taxon>Dikarya</taxon>
        <taxon>Ascomycota</taxon>
        <taxon>Pezizomycotina</taxon>
        <taxon>Eurotiomycetes</taxon>
        <taxon>Eurotiomycetidae</taxon>
        <taxon>Eurotiales</taxon>
        <taxon>Aspergillaceae</taxon>
        <taxon>Aspergillus</taxon>
        <taxon>Aspergillus subgen. Circumdati</taxon>
    </lineage>
</organism>
<dbReference type="GeneID" id="54324604"/>
<dbReference type="Pfam" id="PF02522">
    <property type="entry name" value="Antibiotic_NAT"/>
    <property type="match status" value="1"/>
</dbReference>
<evidence type="ECO:0008006" key="6">
    <source>
        <dbReference type="Google" id="ProtNLM"/>
    </source>
</evidence>
<sequence>MRAPVTGPLCTVDSISRELNNLDDIKGSTVLLHSSLSSLGWVCGGSNTVVLAILSAIGSDGTLVVPTHTGDNSDPAEWQNPPIPEEWHETVRAQMPPYNPYTSRTRGMGSIAETVRTWPGAVRSSHPQTSFAAVGPLAKWLMEVHDLDCRLGEKSPLGRLEYVGAKVLLLGVGFDVCTAFHLAEYRLARSIEESMEDSSFAVTTEHGRQWMTVKDVSISCEMFEELGGDFQQEESVIEGTVGKASVKMFKITEAICYAEGWLRKKR</sequence>
<comment type="similarity">
    <text evidence="1">Belongs to the antibiotic N-acetyltransferase family.</text>
</comment>
<protein>
    <recommendedName>
        <fullName evidence="6">Aminoglycoside N(3)-acetyltransferase</fullName>
    </recommendedName>
</protein>